<gene>
    <name evidence="1" type="ORF">BSU04_11655</name>
</gene>
<reference evidence="2" key="1">
    <citation type="submission" date="2017-01" db="EMBL/GenBank/DDBJ databases">
        <title>Genome Analysis of Deinococcus marmoris KOPRI26562.</title>
        <authorList>
            <person name="Kim J.H."/>
            <person name="Oh H.-M."/>
        </authorList>
    </citation>
    <scope>NUCLEOTIDE SEQUENCE [LARGE SCALE GENOMIC DNA]</scope>
    <source>
        <strain evidence="2">PAMC 26633</strain>
    </source>
</reference>
<dbReference type="Proteomes" id="UP000214720">
    <property type="component" value="Unassembled WGS sequence"/>
</dbReference>
<evidence type="ECO:0000313" key="2">
    <source>
        <dbReference type="Proteomes" id="UP000214720"/>
    </source>
</evidence>
<organism evidence="1 2">
    <name type="scientific">Caballeronia sordidicola</name>
    <name type="common">Burkholderia sordidicola</name>
    <dbReference type="NCBI Taxonomy" id="196367"/>
    <lineage>
        <taxon>Bacteria</taxon>
        <taxon>Pseudomonadati</taxon>
        <taxon>Pseudomonadota</taxon>
        <taxon>Betaproteobacteria</taxon>
        <taxon>Burkholderiales</taxon>
        <taxon>Burkholderiaceae</taxon>
        <taxon>Caballeronia</taxon>
    </lineage>
</organism>
<name>A0A226X4J3_CABSO</name>
<dbReference type="AlphaFoldDB" id="A0A226X4J3"/>
<proteinExistence type="predicted"/>
<dbReference type="EMBL" id="MTHB01000063">
    <property type="protein sequence ID" value="OXC78395.1"/>
    <property type="molecule type" value="Genomic_DNA"/>
</dbReference>
<comment type="caution">
    <text evidence="1">The sequence shown here is derived from an EMBL/GenBank/DDBJ whole genome shotgun (WGS) entry which is preliminary data.</text>
</comment>
<evidence type="ECO:0000313" key="1">
    <source>
        <dbReference type="EMBL" id="OXC78395.1"/>
    </source>
</evidence>
<sequence length="52" mass="5883">MSIALSCSRAHARAAPFVLNVFDILCPLRRIYVHKRSPTGKIEVIFLPETDE</sequence>
<accession>A0A226X4J3</accession>
<protein>
    <submittedName>
        <fullName evidence="1">Uncharacterized protein</fullName>
    </submittedName>
</protein>